<evidence type="ECO:0000313" key="3">
    <source>
        <dbReference type="Proteomes" id="UP000199592"/>
    </source>
</evidence>
<organism evidence="2 3">
    <name type="scientific">Flagellimonas zhangzhouensis</name>
    <dbReference type="NCBI Taxonomy" id="1073328"/>
    <lineage>
        <taxon>Bacteria</taxon>
        <taxon>Pseudomonadati</taxon>
        <taxon>Bacteroidota</taxon>
        <taxon>Flavobacteriia</taxon>
        <taxon>Flavobacteriales</taxon>
        <taxon>Flavobacteriaceae</taxon>
        <taxon>Flagellimonas</taxon>
    </lineage>
</organism>
<name>A0A1H2U023_9FLAO</name>
<dbReference type="OrthoDB" id="1447704at2"/>
<dbReference type="EMBL" id="FNMY01000002">
    <property type="protein sequence ID" value="SDW49318.1"/>
    <property type="molecule type" value="Genomic_DNA"/>
</dbReference>
<protein>
    <submittedName>
        <fullName evidence="2">Gliding motility-associated C-terminal domain-containing protein</fullName>
    </submittedName>
</protein>
<proteinExistence type="predicted"/>
<sequence>ADLFNQLGGSPDGGGTWSPAFAGAGDYTYTVQPTAPCTTEATATVTVTVDPTVTPTFSFTTTYCEDRTPEALPLVSDNAITGTWAPNAIDTSITGNTDYTFTPDDPTQCGEQVTVTVTVNPTPTTPIANNQIFCSGDNPTGADLVPMIGAGITWYSDAMLTTTVNLGDALSIQNYYVTQTTNGCEGPATMILVGIEEAPIVDAGSDEEICETDEFRLIDSSIIPSATNISDVVWSTSGDGNFSNPIVLAPRYFPGPNDIINGSVVLTLQGNPNAPCTDPALDSMTLSILSSPIANAGPNIDQCENGDFVMSANTPLIGTGTWSQLNGPMVTIVDANDPSTNVTGLPIGSSATLRWTVTTGTCADVSDDIILTNNLIPLVMVNGFADPTICSGNNGSIGLEFNNVPDGVYDIVYDNGIFNGVVISNGSAFINGLTAGDYHNMRITVNGCTSLSDPDVSLDDPTPPDLDPLMNVNECDAYILPQITGTGKSGNEAYYTQPNGGGVQYAEGQVYDIIGTNTLYIYDQNGTCSDQESFQITINQSPLADNPSDVERCESYILPPLTNGNYFDAPNGGGNALSAGDEITTTSTIFVFSPSIGSCPDTENSFTVTINTTPVADAPSNVEQCDFYILPPLTNGNYFDAPNGGGNALSAGDEITSTSTIYVFNPGMGSCPDAENSFVVTINETPLADALSDVERCDFYILPPLTNGNYFDAPNGGGNALSAGDEITSTSTIYVFNPGMGSCPDAENSFVVTINNTPMADAPANVERCESYILPPLTNGNYFDTPNGGGNSLSEGDEITSTSTIYVFSRGNGSCQNAENSFTVTINGFSATILVENESCTDSMDGAATIDLKNAALPVTVQINGLAPMAFNSSSFTLNDLTAGSYNVSIMDSNGCEVTDSFEIESDGMIIDATVEVVYLCDDNLPSNALFVNLSDTSISNEVLYGLNTTNPDEFLLNPDFENLSAGEHMLYIMHNNGCMSEIPFEVESSTPLTLTLSNENVNEITANVSGGNGPYTYYFENNDGTTSNTFTIDRSGTFIVRVVDDKGCETTETITLNFADISIPNFFTPNNDGQNDFWKPRNMELFSDIETFIFDRYGRKIKIMGPLDAGWDGSYESKPLPSGDYWYMVKLNDGSGREYVGHFTLYR</sequence>
<dbReference type="Proteomes" id="UP000199592">
    <property type="component" value="Unassembled WGS sequence"/>
</dbReference>
<feature type="non-terminal residue" evidence="2">
    <location>
        <position position="1"/>
    </location>
</feature>
<evidence type="ECO:0000313" key="2">
    <source>
        <dbReference type="EMBL" id="SDW49318.1"/>
    </source>
</evidence>
<dbReference type="NCBIfam" id="TIGR04131">
    <property type="entry name" value="Bac_Flav_CTERM"/>
    <property type="match status" value="1"/>
</dbReference>
<accession>A0A1H2U023</accession>
<dbReference type="InterPro" id="IPR014755">
    <property type="entry name" value="Cu-Rt/internalin_Ig-like"/>
</dbReference>
<dbReference type="Pfam" id="PF13585">
    <property type="entry name" value="CHU_C"/>
    <property type="match status" value="1"/>
</dbReference>
<dbReference type="RefSeq" id="WP_139297727.1">
    <property type="nucleotide sequence ID" value="NZ_FNMY01000002.1"/>
</dbReference>
<dbReference type="InterPro" id="IPR026341">
    <property type="entry name" value="T9SS_type_B"/>
</dbReference>
<keyword evidence="1" id="KW-0732">Signal</keyword>
<dbReference type="Gene3D" id="2.60.40.1220">
    <property type="match status" value="1"/>
</dbReference>
<reference evidence="3" key="1">
    <citation type="submission" date="2016-10" db="EMBL/GenBank/DDBJ databases">
        <authorList>
            <person name="Varghese N."/>
            <person name="Submissions S."/>
        </authorList>
    </citation>
    <scope>NUCLEOTIDE SEQUENCE [LARGE SCALE GENOMIC DNA]</scope>
    <source>
        <strain evidence="3">DSM 25030</strain>
    </source>
</reference>
<dbReference type="STRING" id="1073328.SAMN05216294_0915"/>
<gene>
    <name evidence="2" type="ORF">SAMN04487892_1380</name>
</gene>
<dbReference type="AlphaFoldDB" id="A0A1H2U023"/>
<evidence type="ECO:0000256" key="1">
    <source>
        <dbReference type="ARBA" id="ARBA00022729"/>
    </source>
</evidence>
<keyword evidence="3" id="KW-1185">Reference proteome</keyword>